<keyword evidence="2" id="KW-0812">Transmembrane</keyword>
<gene>
    <name evidence="3" type="ORF">MNBD_PLANCTO02-921</name>
</gene>
<evidence type="ECO:0000256" key="1">
    <source>
        <dbReference type="SAM" id="MobiDB-lite"/>
    </source>
</evidence>
<evidence type="ECO:0000256" key="2">
    <source>
        <dbReference type="SAM" id="Phobius"/>
    </source>
</evidence>
<proteinExistence type="predicted"/>
<evidence type="ECO:0000313" key="3">
    <source>
        <dbReference type="EMBL" id="VAX40833.1"/>
    </source>
</evidence>
<protein>
    <submittedName>
        <fullName evidence="3">Uncharacterized protein</fullName>
    </submittedName>
</protein>
<keyword evidence="2" id="KW-0472">Membrane</keyword>
<feature type="transmembrane region" description="Helical" evidence="2">
    <location>
        <begin position="6"/>
        <end position="30"/>
    </location>
</feature>
<keyword evidence="2" id="KW-1133">Transmembrane helix</keyword>
<sequence length="155" mass="17092">MTKLGFTMTSFVAAIPGAFLCYFLAMFFFQKIDQEVMTILKVLAGFTLFVSFLVAIMPVAILIFFKSAPPEEDVKGQLGSSSGAVEADDIDDVDSFDDGDSLAEDDSFGDDESAELESFESSDEIAEVDGEFDSEESSEFSFEEEDDDDFDFEED</sequence>
<organism evidence="3">
    <name type="scientific">hydrothermal vent metagenome</name>
    <dbReference type="NCBI Taxonomy" id="652676"/>
    <lineage>
        <taxon>unclassified sequences</taxon>
        <taxon>metagenomes</taxon>
        <taxon>ecological metagenomes</taxon>
    </lineage>
</organism>
<accession>A0A3B1DVC7</accession>
<name>A0A3B1DVC7_9ZZZZ</name>
<dbReference type="AlphaFoldDB" id="A0A3B1DVC7"/>
<feature type="compositionally biased region" description="Acidic residues" evidence="1">
    <location>
        <begin position="86"/>
        <end position="155"/>
    </location>
</feature>
<feature type="transmembrane region" description="Helical" evidence="2">
    <location>
        <begin position="42"/>
        <end position="65"/>
    </location>
</feature>
<dbReference type="EMBL" id="UOGL01000485">
    <property type="protein sequence ID" value="VAX40833.1"/>
    <property type="molecule type" value="Genomic_DNA"/>
</dbReference>
<feature type="region of interest" description="Disordered" evidence="1">
    <location>
        <begin position="72"/>
        <end position="155"/>
    </location>
</feature>
<reference evidence="3" key="1">
    <citation type="submission" date="2018-06" db="EMBL/GenBank/DDBJ databases">
        <authorList>
            <person name="Zhirakovskaya E."/>
        </authorList>
    </citation>
    <scope>NUCLEOTIDE SEQUENCE</scope>
</reference>